<feature type="compositionally biased region" description="Low complexity" evidence="1">
    <location>
        <begin position="204"/>
        <end position="221"/>
    </location>
</feature>
<evidence type="ECO:0000313" key="3">
    <source>
        <dbReference type="Proteomes" id="UP001472866"/>
    </source>
</evidence>
<gene>
    <name evidence="2" type="ORF">HKI87_03g22960</name>
</gene>
<feature type="region of interest" description="Disordered" evidence="1">
    <location>
        <begin position="176"/>
        <end position="236"/>
    </location>
</feature>
<feature type="compositionally biased region" description="Basic and acidic residues" evidence="1">
    <location>
        <begin position="150"/>
        <end position="159"/>
    </location>
</feature>
<accession>A0AAX4P370</accession>
<dbReference type="EMBL" id="CP151503">
    <property type="protein sequence ID" value="WZN60762.1"/>
    <property type="molecule type" value="Genomic_DNA"/>
</dbReference>
<feature type="compositionally biased region" description="Basic residues" evidence="1">
    <location>
        <begin position="184"/>
        <end position="203"/>
    </location>
</feature>
<reference evidence="2 3" key="1">
    <citation type="submission" date="2024-03" db="EMBL/GenBank/DDBJ databases">
        <title>Complete genome sequence of the green alga Chloropicon roscoffensis RCC1871.</title>
        <authorList>
            <person name="Lemieux C."/>
            <person name="Pombert J.-F."/>
            <person name="Otis C."/>
            <person name="Turmel M."/>
        </authorList>
    </citation>
    <scope>NUCLEOTIDE SEQUENCE [LARGE SCALE GENOMIC DNA]</scope>
    <source>
        <strain evidence="2 3">RCC1871</strain>
    </source>
</reference>
<feature type="region of interest" description="Disordered" evidence="1">
    <location>
        <begin position="134"/>
        <end position="159"/>
    </location>
</feature>
<dbReference type="Proteomes" id="UP001472866">
    <property type="component" value="Chromosome 03"/>
</dbReference>
<evidence type="ECO:0000313" key="2">
    <source>
        <dbReference type="EMBL" id="WZN60762.1"/>
    </source>
</evidence>
<protein>
    <submittedName>
        <fullName evidence="2">Uncharacterized protein</fullName>
    </submittedName>
</protein>
<evidence type="ECO:0000256" key="1">
    <source>
        <dbReference type="SAM" id="MobiDB-lite"/>
    </source>
</evidence>
<proteinExistence type="predicted"/>
<sequence>MAGHYARSLSFTRNWSLNLCADLADPTIAVGPRNTTDDDPTIKFFEADLAQALAPPHDDDDINESKGVLTRGFSLANDAYEQEQSSDASDFQQTVFALQAPPAASYPTPDPAGHRVTPQPTPPTLRELIETQGGCGQSTNLTAARHRTQPKPETRARDEIFEREVHELIRAIKNDNGIAEKSSSSRKKRRRGSGVCAKSRKTPKQAQAQSAAAAQKQQGEPPESERRGEPSSAATGVPSALEMLNAAYSRSLSIGSRVLMALERTDSNPATVRKANRQKAWGATAKKIAEALPESHVHAASVFTSALSSQMYADMELLVQRSRAVIEENRMLKSKLETLTEISGEQATSAQKAASKCISKRRVLSDRKNI</sequence>
<name>A0AAX4P370_9CHLO</name>
<dbReference type="AlphaFoldDB" id="A0AAX4P370"/>
<organism evidence="2 3">
    <name type="scientific">Chloropicon roscoffensis</name>
    <dbReference type="NCBI Taxonomy" id="1461544"/>
    <lineage>
        <taxon>Eukaryota</taxon>
        <taxon>Viridiplantae</taxon>
        <taxon>Chlorophyta</taxon>
        <taxon>Chloropicophyceae</taxon>
        <taxon>Chloropicales</taxon>
        <taxon>Chloropicaceae</taxon>
        <taxon>Chloropicon</taxon>
    </lineage>
</organism>
<keyword evidence="3" id="KW-1185">Reference proteome</keyword>